<dbReference type="STRING" id="133385.A0A2T9YRH3"/>
<evidence type="ECO:0000256" key="4">
    <source>
        <dbReference type="ARBA" id="ARBA00023010"/>
    </source>
</evidence>
<dbReference type="GO" id="GO:0006606">
    <property type="term" value="P:protein import into nucleus"/>
    <property type="evidence" value="ECO:0007669"/>
    <property type="project" value="TreeGrafter"/>
</dbReference>
<evidence type="ECO:0000256" key="2">
    <source>
        <dbReference type="ARBA" id="ARBA00022816"/>
    </source>
</evidence>
<protein>
    <recommendedName>
        <fullName evidence="7">Nuclear pore complex protein</fullName>
    </recommendedName>
</protein>
<evidence type="ECO:0000256" key="7">
    <source>
        <dbReference type="RuleBase" id="RU365072"/>
    </source>
</evidence>
<sequence length="885" mass="102686">MEHNKSSFMFQEPVDEYDNEAILLFSDMEDLQQSQTIPNMENHKSLNNIICEDEKKIDAKINFNNLKIQKYIEICNSRIKYFNSCEGKESYPHEYEDLLQRWNLEKNTWDLAKSIYSIRMYDYNSALTVTSSNLTNYLKESLKEIKTDYYKVQKIFEADKHLAESLAIKTWLENSAPKTRYIETRPGYWPFTKKEIEISNKKSETNKTLVTQLDPDATTRQQKNLAFEDQEYERLMFQSLFDYLRRGKLRDAMLLCIKNDEPWRAASLRGGMYFFDNNIDNNSIDSSLELSASNNSNFLTGGNINRELWKYMCSAIACDNNRNIYERSLYGILSGRLDEALTICNTWEDVLWAEITCMIEQNLSNILLGSENMFEAVNTQSLENSIQKATVSSSLADIFFKLNSYSENEIKKQISDPFREVQAALMNDNFNDYIKNYAADLRDRGVGSFDLQFLRFLVHLILITRQYNQPIDEMAGDSIISSYVQALSLSESHKALIALYASKLPGNLPNLLYSEFLTKQSDGVESRLIYIQLAEQYKLNTNFIVKNTALRILENHCYKSYNDVMNNELEISNVDGALTLEEVSLIRAIEWLNFYPYLYSYSLLQVVSLVRKFMIYGRVNAAVALFNSLPDNFVQSSWRYAALGLGSINHGDFSVDNESFKSLRVIDQSKSWGETLKLIQFITNNPELDSSDIDYNLFKDTILDEDSETQQWPTAVISTAFYEYIQLLSLCDGIIAFNKYKAHMKDKPHSDNKSEWFMVAIDLTNSAENIIRQRVLEADWLGSSVMLFEKNSTQTEYRNFEIELLRKQYIPYCVFSLHDILFESHSYIPRNLKRSLDIAQLVADDTHNISGELTATSNQYPNGKMHKFLQLIRKSALEMLKEQEQ</sequence>
<organism evidence="8 9">
    <name type="scientific">Smittium simulii</name>
    <dbReference type="NCBI Taxonomy" id="133385"/>
    <lineage>
        <taxon>Eukaryota</taxon>
        <taxon>Fungi</taxon>
        <taxon>Fungi incertae sedis</taxon>
        <taxon>Zoopagomycota</taxon>
        <taxon>Kickxellomycotina</taxon>
        <taxon>Harpellomycetes</taxon>
        <taxon>Harpellales</taxon>
        <taxon>Legeriomycetaceae</taxon>
        <taxon>Smittium</taxon>
    </lineage>
</organism>
<dbReference type="PANTHER" id="PTHR13003">
    <property type="entry name" value="NUP107-RELATED"/>
    <property type="match status" value="1"/>
</dbReference>
<dbReference type="InterPro" id="IPR007252">
    <property type="entry name" value="Nup84/Nup107"/>
</dbReference>
<dbReference type="GO" id="GO:0031080">
    <property type="term" value="C:nuclear pore outer ring"/>
    <property type="evidence" value="ECO:0007669"/>
    <property type="project" value="TreeGrafter"/>
</dbReference>
<evidence type="ECO:0000313" key="9">
    <source>
        <dbReference type="Proteomes" id="UP000245383"/>
    </source>
</evidence>
<evidence type="ECO:0000256" key="6">
    <source>
        <dbReference type="ARBA" id="ARBA00023242"/>
    </source>
</evidence>
<comment type="subcellular location">
    <subcellularLocation>
        <location evidence="7">Nucleus</location>
        <location evidence="7">Nuclear pore complex</location>
    </subcellularLocation>
    <subcellularLocation>
        <location evidence="7">Nucleus membrane</location>
    </subcellularLocation>
</comment>
<comment type="similarity">
    <text evidence="7">Belongs to the nucleoporin Nup84/Nup107 family.</text>
</comment>
<reference evidence="8 9" key="1">
    <citation type="journal article" date="2018" name="MBio">
        <title>Comparative Genomics Reveals the Core Gene Toolbox for the Fungus-Insect Symbiosis.</title>
        <authorList>
            <person name="Wang Y."/>
            <person name="Stata M."/>
            <person name="Wang W."/>
            <person name="Stajich J.E."/>
            <person name="White M.M."/>
            <person name="Moncalvo J.M."/>
        </authorList>
    </citation>
    <scope>NUCLEOTIDE SEQUENCE [LARGE SCALE GENOMIC DNA]</scope>
    <source>
        <strain evidence="8 9">SWE-8-4</strain>
    </source>
</reference>
<comment type="subunit">
    <text evidence="7">Part of the nuclear pore complex (NPC).</text>
</comment>
<name>A0A2T9YRH3_9FUNG</name>
<dbReference type="AlphaFoldDB" id="A0A2T9YRH3"/>
<accession>A0A2T9YRH3</accession>
<dbReference type="Pfam" id="PF04121">
    <property type="entry name" value="Nup84_Nup100"/>
    <property type="match status" value="1"/>
</dbReference>
<dbReference type="Gene3D" id="1.10.3450.20">
    <property type="match status" value="1"/>
</dbReference>
<dbReference type="GO" id="GO:0031965">
    <property type="term" value="C:nuclear membrane"/>
    <property type="evidence" value="ECO:0007669"/>
    <property type="project" value="UniProtKB-SubCell"/>
</dbReference>
<keyword evidence="1 7" id="KW-0813">Transport</keyword>
<keyword evidence="4 7" id="KW-0811">Translocation</keyword>
<dbReference type="Gene3D" id="1.20.190.50">
    <property type="match status" value="1"/>
</dbReference>
<evidence type="ECO:0000256" key="5">
    <source>
        <dbReference type="ARBA" id="ARBA00023132"/>
    </source>
</evidence>
<evidence type="ECO:0000256" key="1">
    <source>
        <dbReference type="ARBA" id="ARBA00022448"/>
    </source>
</evidence>
<keyword evidence="9" id="KW-1185">Reference proteome</keyword>
<evidence type="ECO:0000313" key="8">
    <source>
        <dbReference type="EMBL" id="PVU94963.1"/>
    </source>
</evidence>
<dbReference type="PANTHER" id="PTHR13003:SF2">
    <property type="entry name" value="NUCLEAR PORE COMPLEX PROTEIN NUP107"/>
    <property type="match status" value="1"/>
</dbReference>
<proteinExistence type="inferred from homology"/>
<dbReference type="OrthoDB" id="3098at2759"/>
<dbReference type="GO" id="GO:0017056">
    <property type="term" value="F:structural constituent of nuclear pore"/>
    <property type="evidence" value="ECO:0007669"/>
    <property type="project" value="UniProtKB-UniRule"/>
</dbReference>
<keyword evidence="3" id="KW-0653">Protein transport</keyword>
<keyword evidence="2" id="KW-0509">mRNA transport</keyword>
<evidence type="ECO:0000256" key="3">
    <source>
        <dbReference type="ARBA" id="ARBA00022927"/>
    </source>
</evidence>
<dbReference type="GO" id="GO:0000973">
    <property type="term" value="P:post-transcriptional tethering of RNA polymerase II gene DNA at nuclear periphery"/>
    <property type="evidence" value="ECO:0007669"/>
    <property type="project" value="TreeGrafter"/>
</dbReference>
<keyword evidence="7" id="KW-0472">Membrane</keyword>
<keyword evidence="6 7" id="KW-0539">Nucleus</keyword>
<comment type="caution">
    <text evidence="8">The sequence shown here is derived from an EMBL/GenBank/DDBJ whole genome shotgun (WGS) entry which is preliminary data.</text>
</comment>
<comment type="function">
    <text evidence="7">Functions as a component of the nuclear pore complex (NPC).</text>
</comment>
<dbReference type="GO" id="GO:0006406">
    <property type="term" value="P:mRNA export from nucleus"/>
    <property type="evidence" value="ECO:0007669"/>
    <property type="project" value="TreeGrafter"/>
</dbReference>
<keyword evidence="5 7" id="KW-0906">Nuclear pore complex</keyword>
<dbReference type="EMBL" id="MBFR01000069">
    <property type="protein sequence ID" value="PVU94963.1"/>
    <property type="molecule type" value="Genomic_DNA"/>
</dbReference>
<dbReference type="Proteomes" id="UP000245383">
    <property type="component" value="Unassembled WGS sequence"/>
</dbReference>
<gene>
    <name evidence="8" type="ORF">BB561_002152</name>
</gene>